<evidence type="ECO:0000313" key="2">
    <source>
        <dbReference type="EMBL" id="PSN90787.1"/>
    </source>
</evidence>
<dbReference type="Gene3D" id="3.40.50.720">
    <property type="entry name" value="NAD(P)-binding Rossmann-like Domain"/>
    <property type="match status" value="1"/>
</dbReference>
<dbReference type="InterPro" id="IPR036291">
    <property type="entry name" value="NAD(P)-bd_dom_sf"/>
</dbReference>
<feature type="domain" description="NAD(P)-binding" evidence="1">
    <location>
        <begin position="9"/>
        <end position="148"/>
    </location>
</feature>
<dbReference type="InterPro" id="IPR051207">
    <property type="entry name" value="ComplexI_NDUFA9_subunit"/>
</dbReference>
<dbReference type="EMBL" id="NEXE01000047">
    <property type="protein sequence ID" value="PSN90787.1"/>
    <property type="molecule type" value="Genomic_DNA"/>
</dbReference>
<protein>
    <recommendedName>
        <fullName evidence="1">NAD(P)-binding domain-containing protein</fullName>
    </recommendedName>
</protein>
<dbReference type="PANTHER" id="PTHR12126:SF11">
    <property type="entry name" value="NADH DEHYDROGENASE [UBIQUINONE] 1 ALPHA SUBCOMPLEX SUBUNIT 9, MITOCHONDRIAL"/>
    <property type="match status" value="1"/>
</dbReference>
<dbReference type="SUPFAM" id="SSF51735">
    <property type="entry name" value="NAD(P)-binding Rossmann-fold domains"/>
    <property type="match status" value="1"/>
</dbReference>
<reference evidence="2 3" key="1">
    <citation type="submission" date="2017-04" db="EMBL/GenBank/DDBJ databases">
        <title>Novel microbial lineages endemic to geothermal iron-oxide mats fill important gaps in the evolutionary history of Archaea.</title>
        <authorList>
            <person name="Jay Z.J."/>
            <person name="Beam J.P."/>
            <person name="Dlakic M."/>
            <person name="Rusch D.B."/>
            <person name="Kozubal M.A."/>
            <person name="Inskeep W.P."/>
        </authorList>
    </citation>
    <scope>NUCLEOTIDE SEQUENCE [LARGE SCALE GENOMIC DNA]</scope>
    <source>
        <strain evidence="2">OSP_D</strain>
    </source>
</reference>
<organism evidence="2 3">
    <name type="scientific">Candidatus Marsarchaeota G2 archaeon OSP_D</name>
    <dbReference type="NCBI Taxonomy" id="1978157"/>
    <lineage>
        <taxon>Archaea</taxon>
        <taxon>Candidatus Marsarchaeota</taxon>
        <taxon>Candidatus Marsarchaeota group 2</taxon>
    </lineage>
</organism>
<dbReference type="AlphaFoldDB" id="A0A2R6AWQ8"/>
<accession>A0A2R6AWQ8</accession>
<dbReference type="PANTHER" id="PTHR12126">
    <property type="entry name" value="NADH-UBIQUINONE OXIDOREDUCTASE 39 KDA SUBUNIT-RELATED"/>
    <property type="match status" value="1"/>
</dbReference>
<dbReference type="Proteomes" id="UP000240322">
    <property type="component" value="Unassembled WGS sequence"/>
</dbReference>
<comment type="caution">
    <text evidence="2">The sequence shown here is derived from an EMBL/GenBank/DDBJ whole genome shotgun (WGS) entry which is preliminary data.</text>
</comment>
<proteinExistence type="predicted"/>
<name>A0A2R6AWQ8_9ARCH</name>
<sequence length="304" mass="33472">MNGEIAVVGGTGYTGREIVSLLLKAGHSGIRVLTGHPDRPHPFGGSVKIYGLEFGDPSTIREALRGVRVLYNTYWVRFRRGDVSFERAVSNTAKLFEAAREEGVERVVHISITNPSLDSAYGYFRGKAAVEEELKRSGLSYAVLRPTIIFGKGDILINNMAWILRRFRFFPIFGSGEYKVTPVYVGDVASACISYAQTAANVVLDCVGPETYTFKGLLETIAKALGIKALIFGAPKSFSMLLGRILSLYLGEPVVTEEEVGALMDNLLFSNAEPLGSTRFSEWVAQNSQDLGRRFASEIERHYL</sequence>
<evidence type="ECO:0000259" key="1">
    <source>
        <dbReference type="Pfam" id="PF13460"/>
    </source>
</evidence>
<evidence type="ECO:0000313" key="3">
    <source>
        <dbReference type="Proteomes" id="UP000240322"/>
    </source>
</evidence>
<dbReference type="InterPro" id="IPR016040">
    <property type="entry name" value="NAD(P)-bd_dom"/>
</dbReference>
<dbReference type="GO" id="GO:0044877">
    <property type="term" value="F:protein-containing complex binding"/>
    <property type="evidence" value="ECO:0007669"/>
    <property type="project" value="TreeGrafter"/>
</dbReference>
<dbReference type="Pfam" id="PF13460">
    <property type="entry name" value="NAD_binding_10"/>
    <property type="match status" value="1"/>
</dbReference>
<gene>
    <name evidence="2" type="ORF">B9Q03_06000</name>
</gene>